<organism evidence="6 7">
    <name type="scientific">Candidatus Providencia siddallii</name>
    <dbReference type="NCBI Taxonomy" id="1715285"/>
    <lineage>
        <taxon>Bacteria</taxon>
        <taxon>Pseudomonadati</taxon>
        <taxon>Pseudomonadota</taxon>
        <taxon>Gammaproteobacteria</taxon>
        <taxon>Enterobacterales</taxon>
        <taxon>Morganellaceae</taxon>
        <taxon>Providencia</taxon>
    </lineage>
</organism>
<evidence type="ECO:0000259" key="5">
    <source>
        <dbReference type="SMART" id="SM00014"/>
    </source>
</evidence>
<proteinExistence type="predicted"/>
<dbReference type="GO" id="GO:0008962">
    <property type="term" value="F:phosphatidylglycerophosphatase activity"/>
    <property type="evidence" value="ECO:0007669"/>
    <property type="project" value="UniProtKB-EC"/>
</dbReference>
<dbReference type="PANTHER" id="PTHR14969">
    <property type="entry name" value="SPHINGOSINE-1-PHOSPHATE PHOSPHOHYDROLASE"/>
    <property type="match status" value="1"/>
</dbReference>
<keyword evidence="7" id="KW-1185">Reference proteome</keyword>
<feature type="domain" description="Phosphatidic acid phosphatase type 2/haloperoxidase" evidence="5">
    <location>
        <begin position="78"/>
        <end position="225"/>
    </location>
</feature>
<feature type="transmembrane region" description="Helical" evidence="4">
    <location>
        <begin position="7"/>
        <end position="28"/>
    </location>
</feature>
<keyword evidence="4" id="KW-0812">Transmembrane</keyword>
<feature type="transmembrane region" description="Helical" evidence="4">
    <location>
        <begin position="75"/>
        <end position="95"/>
    </location>
</feature>
<reference evidence="6" key="1">
    <citation type="submission" date="2024-04" db="EMBL/GenBank/DDBJ databases">
        <authorList>
            <person name="Manzano-Marin A."/>
            <person name="Manzano-Marin A."/>
            <person name="Alejandro Manzano Marin A."/>
        </authorList>
    </citation>
    <scope>NUCLEOTIDE SEQUENCE [LARGE SCALE GENOMIC DNA]</scope>
    <source>
        <strain evidence="6">TABTEA</strain>
    </source>
</reference>
<keyword evidence="6" id="KW-0378">Hydrolase</keyword>
<feature type="transmembrane region" description="Helical" evidence="4">
    <location>
        <begin position="155"/>
        <end position="175"/>
    </location>
</feature>
<comment type="catalytic activity">
    <reaction evidence="3">
        <text>di-trans,octa-cis-undecaprenyl diphosphate + H2O = di-trans,octa-cis-undecaprenyl phosphate + phosphate + H(+)</text>
        <dbReference type="Rhea" id="RHEA:28094"/>
        <dbReference type="ChEBI" id="CHEBI:15377"/>
        <dbReference type="ChEBI" id="CHEBI:15378"/>
        <dbReference type="ChEBI" id="CHEBI:43474"/>
        <dbReference type="ChEBI" id="CHEBI:58405"/>
        <dbReference type="ChEBI" id="CHEBI:60392"/>
        <dbReference type="EC" id="3.6.1.27"/>
    </reaction>
</comment>
<dbReference type="EMBL" id="OZ034688">
    <property type="protein sequence ID" value="CAL1329103.1"/>
    <property type="molecule type" value="Genomic_DNA"/>
</dbReference>
<feature type="transmembrane region" description="Helical" evidence="4">
    <location>
        <begin position="182"/>
        <end position="202"/>
    </location>
</feature>
<dbReference type="PANTHER" id="PTHR14969:SF54">
    <property type="entry name" value="PHOSPHATIDYLGLYCEROPHOSPHATASE B"/>
    <property type="match status" value="1"/>
</dbReference>
<keyword evidence="4" id="KW-1133">Transmembrane helix</keyword>
<dbReference type="Pfam" id="PF01569">
    <property type="entry name" value="PAP2"/>
    <property type="match status" value="1"/>
</dbReference>
<keyword evidence="4" id="KW-0472">Membrane</keyword>
<gene>
    <name evidence="6" type="primary">pgpB</name>
    <name evidence="6" type="ORF">PRHACTZTBTEA_172</name>
</gene>
<dbReference type="InterPro" id="IPR000326">
    <property type="entry name" value="PAP2/HPO"/>
</dbReference>
<evidence type="ECO:0000256" key="1">
    <source>
        <dbReference type="ARBA" id="ARBA00012374"/>
    </source>
</evidence>
<dbReference type="CDD" id="cd01610">
    <property type="entry name" value="PAP2_like"/>
    <property type="match status" value="1"/>
</dbReference>
<accession>A0ABM9NNQ4</accession>
<dbReference type="InterPro" id="IPR036938">
    <property type="entry name" value="PAP2/HPO_sf"/>
</dbReference>
<evidence type="ECO:0000313" key="6">
    <source>
        <dbReference type="EMBL" id="CAL1329103.1"/>
    </source>
</evidence>
<evidence type="ECO:0000256" key="2">
    <source>
        <dbReference type="ARBA" id="ARBA00032707"/>
    </source>
</evidence>
<dbReference type="EC" id="3.6.1.27" evidence="1"/>
<feature type="transmembrane region" description="Helical" evidence="4">
    <location>
        <begin position="48"/>
        <end position="68"/>
    </location>
</feature>
<dbReference type="SUPFAM" id="SSF48317">
    <property type="entry name" value="Acid phosphatase/Vanadium-dependent haloperoxidase"/>
    <property type="match status" value="1"/>
</dbReference>
<dbReference type="SMART" id="SM00014">
    <property type="entry name" value="acidPPc"/>
    <property type="match status" value="1"/>
</dbReference>
<dbReference type="GO" id="GO:0050380">
    <property type="term" value="F:undecaprenyl-diphosphatase activity"/>
    <property type="evidence" value="ECO:0007669"/>
    <property type="project" value="UniProtKB-EC"/>
</dbReference>
<evidence type="ECO:0000313" key="7">
    <source>
        <dbReference type="Proteomes" id="UP001497533"/>
    </source>
</evidence>
<feature type="transmembrane region" description="Helical" evidence="4">
    <location>
        <begin position="208"/>
        <end position="229"/>
    </location>
</feature>
<evidence type="ECO:0000256" key="4">
    <source>
        <dbReference type="SAM" id="Phobius"/>
    </source>
</evidence>
<protein>
    <recommendedName>
        <fullName evidence="1">undecaprenyl-diphosphate phosphatase</fullName>
        <ecNumber evidence="1">3.6.1.27</ecNumber>
    </recommendedName>
    <alternativeName>
        <fullName evidence="2">Undecaprenyl pyrophosphate phosphatase</fullName>
    </alternativeName>
</protein>
<name>A0ABM9NNQ4_9GAMM</name>
<sequence>MKKITLIIIFFSIILIIPYFFIIFKNLTCFQEIDSKLIKYFLLLTNTAGFPYAILLSVIFLYFILYFINNKKKQFQIAIILLFCIFSQQCFKILIKNIFQKPRPYVIWLYNKNKRINLNFYDLKKYERIYLIEKIAKQNNVSVLQYKHWQSETSYSFPSGHVLFVFDWLFLFIIFFWHRKKYFLFIILIIWAEGVSFSRILLGMHWPIDVIASIIISAIFTLFFYKIFIYKNFIKKQSK</sequence>
<dbReference type="Proteomes" id="UP001497533">
    <property type="component" value="Chromosome"/>
</dbReference>
<dbReference type="RefSeq" id="WP_341765158.1">
    <property type="nucleotide sequence ID" value="NZ_OZ034688.1"/>
</dbReference>
<dbReference type="Gene3D" id="1.20.144.10">
    <property type="entry name" value="Phosphatidic acid phosphatase type 2/haloperoxidase"/>
    <property type="match status" value="1"/>
</dbReference>
<evidence type="ECO:0000256" key="3">
    <source>
        <dbReference type="ARBA" id="ARBA00047594"/>
    </source>
</evidence>